<gene>
    <name evidence="1" type="ORF">K1718_25880</name>
</gene>
<evidence type="ECO:0000313" key="1">
    <source>
        <dbReference type="EMBL" id="WFE89541.1"/>
    </source>
</evidence>
<keyword evidence="2" id="KW-1185">Reference proteome</keyword>
<name>A0ABY8F2S1_9HYPH</name>
<reference evidence="1 2" key="1">
    <citation type="submission" date="2023-03" db="EMBL/GenBank/DDBJ databases">
        <title>Roseibium porphyridii sp. nov. and Roseibium rhodosorbium sp. nov. isolated from marine algae, Porphyridium cruentum and Rhodosorus marinus, respectively.</title>
        <authorList>
            <person name="Lee M.W."/>
            <person name="Choi B.J."/>
            <person name="Lee J.K."/>
            <person name="Choi D.G."/>
            <person name="Baek J.H."/>
            <person name="Bayburt H."/>
            <person name="Kim J.M."/>
            <person name="Han D.M."/>
            <person name="Kim K.H."/>
            <person name="Jeon C.O."/>
        </authorList>
    </citation>
    <scope>NUCLEOTIDE SEQUENCE [LARGE SCALE GENOMIC DNA]</scope>
    <source>
        <strain evidence="1 2">KMA01</strain>
    </source>
</reference>
<sequence>MITITSPSMCLNDTRSNRIYTMDETKRVSSTDTQRDIVDLVVAAAGRVRGGRIENLVLNAHGSPGTFHIGTGLSSSTMSPWSDVRDKVFKIWFRGCLVARIAGEHTSSHGDGSYLEARGLNSGNGHSFISAFARLTGCYVVAPTEIQSAARQRSSYPRGQLDSYEGLLLSYDPQGRISWQQRYPSLHSYNNETGTVRLPNSE</sequence>
<dbReference type="Proteomes" id="UP001209803">
    <property type="component" value="Chromosome"/>
</dbReference>
<dbReference type="RefSeq" id="WP_152503812.1">
    <property type="nucleotide sequence ID" value="NZ_CP120863.1"/>
</dbReference>
<organism evidence="1 2">
    <name type="scientific">Roseibium porphyridii</name>
    <dbReference type="NCBI Taxonomy" id="2866279"/>
    <lineage>
        <taxon>Bacteria</taxon>
        <taxon>Pseudomonadati</taxon>
        <taxon>Pseudomonadota</taxon>
        <taxon>Alphaproteobacteria</taxon>
        <taxon>Hyphomicrobiales</taxon>
        <taxon>Stappiaceae</taxon>
        <taxon>Roseibium</taxon>
    </lineage>
</organism>
<protein>
    <submittedName>
        <fullName evidence="1">Uncharacterized protein</fullName>
    </submittedName>
</protein>
<proteinExistence type="predicted"/>
<accession>A0ABY8F2S1</accession>
<evidence type="ECO:0000313" key="2">
    <source>
        <dbReference type="Proteomes" id="UP001209803"/>
    </source>
</evidence>
<dbReference type="EMBL" id="CP120863">
    <property type="protein sequence ID" value="WFE89541.1"/>
    <property type="molecule type" value="Genomic_DNA"/>
</dbReference>